<accession>A0AAD5PJI2</accession>
<dbReference type="InterPro" id="IPR000994">
    <property type="entry name" value="Pept_M24"/>
</dbReference>
<protein>
    <submittedName>
        <fullName evidence="8">Peptidase M24, structural domain-containing protein</fullName>
    </submittedName>
</protein>
<comment type="caution">
    <text evidence="8">The sequence shown here is derived from an EMBL/GenBank/DDBJ whole genome shotgun (WGS) entry which is preliminary data.</text>
</comment>
<dbReference type="Pfam" id="PF00557">
    <property type="entry name" value="Peptidase_M24"/>
    <property type="match status" value="1"/>
</dbReference>
<keyword evidence="4" id="KW-0378">Hydrolase</keyword>
<dbReference type="Gene3D" id="3.90.230.10">
    <property type="entry name" value="Creatinase/methionine aminopeptidase superfamily"/>
    <property type="match status" value="1"/>
</dbReference>
<comment type="cofactor">
    <cofactor evidence="1">
        <name>Mn(2+)</name>
        <dbReference type="ChEBI" id="CHEBI:29035"/>
    </cofactor>
</comment>
<dbReference type="AlphaFoldDB" id="A0AAD5PJI2"/>
<evidence type="ECO:0000313" key="9">
    <source>
        <dbReference type="Proteomes" id="UP001209540"/>
    </source>
</evidence>
<dbReference type="PANTHER" id="PTHR43226:SF1">
    <property type="entry name" value="XAA-PRO DIPEPTIDASE"/>
    <property type="match status" value="1"/>
</dbReference>
<evidence type="ECO:0000256" key="1">
    <source>
        <dbReference type="ARBA" id="ARBA00001936"/>
    </source>
</evidence>
<dbReference type="EMBL" id="JAIXMP010000002">
    <property type="protein sequence ID" value="KAI9276796.1"/>
    <property type="molecule type" value="Genomic_DNA"/>
</dbReference>
<dbReference type="SUPFAM" id="SSF53092">
    <property type="entry name" value="Creatinase/prolidase N-terminal domain"/>
    <property type="match status" value="1"/>
</dbReference>
<reference evidence="8" key="1">
    <citation type="journal article" date="2022" name="IScience">
        <title>Evolution of zygomycete secretomes and the origins of terrestrial fungal ecologies.</title>
        <authorList>
            <person name="Chang Y."/>
            <person name="Wang Y."/>
            <person name="Mondo S."/>
            <person name="Ahrendt S."/>
            <person name="Andreopoulos W."/>
            <person name="Barry K."/>
            <person name="Beard J."/>
            <person name="Benny G.L."/>
            <person name="Blankenship S."/>
            <person name="Bonito G."/>
            <person name="Cuomo C."/>
            <person name="Desiro A."/>
            <person name="Gervers K.A."/>
            <person name="Hundley H."/>
            <person name="Kuo A."/>
            <person name="LaButti K."/>
            <person name="Lang B.F."/>
            <person name="Lipzen A."/>
            <person name="O'Donnell K."/>
            <person name="Pangilinan J."/>
            <person name="Reynolds N."/>
            <person name="Sandor L."/>
            <person name="Smith M.E."/>
            <person name="Tsang A."/>
            <person name="Grigoriev I.V."/>
            <person name="Stajich J.E."/>
            <person name="Spatafora J.W."/>
        </authorList>
    </citation>
    <scope>NUCLEOTIDE SEQUENCE</scope>
    <source>
        <strain evidence="8">RSA 2281</strain>
    </source>
</reference>
<keyword evidence="5" id="KW-0464">Manganese</keyword>
<dbReference type="InterPro" id="IPR036005">
    <property type="entry name" value="Creatinase/aminopeptidase-like"/>
</dbReference>
<dbReference type="InterPro" id="IPR001131">
    <property type="entry name" value="Peptidase_M24B_aminopep-P_CS"/>
</dbReference>
<evidence type="ECO:0000256" key="5">
    <source>
        <dbReference type="ARBA" id="ARBA00023211"/>
    </source>
</evidence>
<evidence type="ECO:0000313" key="8">
    <source>
        <dbReference type="EMBL" id="KAI9276796.1"/>
    </source>
</evidence>
<comment type="similarity">
    <text evidence="2 6">Belongs to the peptidase M24B family.</text>
</comment>
<sequence length="455" mass="50969">MVLPTRQNVEKVLEHFNRKDGVIVVKGKELRERDDTDVEVDFRQESSFYYLTGVAEPGFYVVIDVATKRIQLFAPPVNPDDVVWMGYPDSLETLQTKYDVDEALYTTDLDARLKEASAVYTIPHFNLTFKDEAIKSASTEDNDALYAAISEARIVKADWEIEVMRKANKISSDAHVKVMEAAKTGINEAELYAIFLNESNRNGAFFQSYMPIFGAGMNAATLHYNKNNATIENATDMILVDAGCEYNYYASDITRTFPVGGKFTEEAATIYSIVLDMQKACFAELKAGAKWEDIHTVALEVAAEGLIKTGIIVGEKQELLDKDVVAAFFPHGIGHMIGIDVHDVPKYCTSVERIDRPSYRYLRMRRTLAAGNVVTVEPGIYFCEFMIDPVVKAEETKKYINVDILNKYKSVGGVRIEDNLVVTEDGYVNLTTAPKEIAEIEALMAEASSKKRKLE</sequence>
<dbReference type="PROSITE" id="PS00491">
    <property type="entry name" value="PROLINE_PEPTIDASE"/>
    <property type="match status" value="1"/>
</dbReference>
<dbReference type="InterPro" id="IPR029149">
    <property type="entry name" value="Creatin/AminoP/Spt16_N"/>
</dbReference>
<dbReference type="SMART" id="SM01011">
    <property type="entry name" value="AMP_N"/>
    <property type="match status" value="1"/>
</dbReference>
<evidence type="ECO:0000256" key="4">
    <source>
        <dbReference type="ARBA" id="ARBA00022801"/>
    </source>
</evidence>
<dbReference type="GO" id="GO:0070006">
    <property type="term" value="F:metalloaminopeptidase activity"/>
    <property type="evidence" value="ECO:0007669"/>
    <property type="project" value="InterPro"/>
</dbReference>
<evidence type="ECO:0000259" key="7">
    <source>
        <dbReference type="SMART" id="SM01011"/>
    </source>
</evidence>
<dbReference type="FunFam" id="3.90.230.10:FF:000002">
    <property type="entry name" value="Xaa-Pro aminopeptidase 3"/>
    <property type="match status" value="1"/>
</dbReference>
<name>A0AAD5PJI2_9FUNG</name>
<evidence type="ECO:0000256" key="2">
    <source>
        <dbReference type="ARBA" id="ARBA00008766"/>
    </source>
</evidence>
<evidence type="ECO:0000256" key="6">
    <source>
        <dbReference type="RuleBase" id="RU000590"/>
    </source>
</evidence>
<dbReference type="InterPro" id="IPR007865">
    <property type="entry name" value="Aminopep_P_N"/>
</dbReference>
<organism evidence="8 9">
    <name type="scientific">Phascolomyces articulosus</name>
    <dbReference type="NCBI Taxonomy" id="60185"/>
    <lineage>
        <taxon>Eukaryota</taxon>
        <taxon>Fungi</taxon>
        <taxon>Fungi incertae sedis</taxon>
        <taxon>Mucoromycota</taxon>
        <taxon>Mucoromycotina</taxon>
        <taxon>Mucoromycetes</taxon>
        <taxon>Mucorales</taxon>
        <taxon>Lichtheimiaceae</taxon>
        <taxon>Phascolomyces</taxon>
    </lineage>
</organism>
<dbReference type="Pfam" id="PF05195">
    <property type="entry name" value="AMP_N"/>
    <property type="match status" value="1"/>
</dbReference>
<dbReference type="InterPro" id="IPR052433">
    <property type="entry name" value="X-Pro_dipept-like"/>
</dbReference>
<dbReference type="Gene3D" id="3.40.350.10">
    <property type="entry name" value="Creatinase/prolidase N-terminal domain"/>
    <property type="match status" value="1"/>
</dbReference>
<dbReference type="GO" id="GO:0030145">
    <property type="term" value="F:manganese ion binding"/>
    <property type="evidence" value="ECO:0007669"/>
    <property type="project" value="InterPro"/>
</dbReference>
<proteinExistence type="inferred from homology"/>
<dbReference type="PANTHER" id="PTHR43226">
    <property type="entry name" value="XAA-PRO AMINOPEPTIDASE 3"/>
    <property type="match status" value="1"/>
</dbReference>
<evidence type="ECO:0000256" key="3">
    <source>
        <dbReference type="ARBA" id="ARBA00022723"/>
    </source>
</evidence>
<dbReference type="SUPFAM" id="SSF55920">
    <property type="entry name" value="Creatinase/aminopeptidase"/>
    <property type="match status" value="1"/>
</dbReference>
<feature type="domain" description="Aminopeptidase P N-terminal" evidence="7">
    <location>
        <begin position="1"/>
        <end position="132"/>
    </location>
</feature>
<dbReference type="GO" id="GO:0006508">
    <property type="term" value="P:proteolysis"/>
    <property type="evidence" value="ECO:0007669"/>
    <property type="project" value="TreeGrafter"/>
</dbReference>
<gene>
    <name evidence="8" type="ORF">BDA99DRAFT_474654</name>
</gene>
<reference evidence="8" key="2">
    <citation type="submission" date="2023-02" db="EMBL/GenBank/DDBJ databases">
        <authorList>
            <consortium name="DOE Joint Genome Institute"/>
            <person name="Mondo S.J."/>
            <person name="Chang Y."/>
            <person name="Wang Y."/>
            <person name="Ahrendt S."/>
            <person name="Andreopoulos W."/>
            <person name="Barry K."/>
            <person name="Beard J."/>
            <person name="Benny G.L."/>
            <person name="Blankenship S."/>
            <person name="Bonito G."/>
            <person name="Cuomo C."/>
            <person name="Desiro A."/>
            <person name="Gervers K.A."/>
            <person name="Hundley H."/>
            <person name="Kuo A."/>
            <person name="LaButti K."/>
            <person name="Lang B.F."/>
            <person name="Lipzen A."/>
            <person name="O'Donnell K."/>
            <person name="Pangilinan J."/>
            <person name="Reynolds N."/>
            <person name="Sandor L."/>
            <person name="Smith M.W."/>
            <person name="Tsang A."/>
            <person name="Grigoriev I.V."/>
            <person name="Stajich J.E."/>
            <person name="Spatafora J.W."/>
        </authorList>
    </citation>
    <scope>NUCLEOTIDE SEQUENCE</scope>
    <source>
        <strain evidence="8">RSA 2281</strain>
    </source>
</reference>
<keyword evidence="3 6" id="KW-0479">Metal-binding</keyword>
<dbReference type="CDD" id="cd01087">
    <property type="entry name" value="Prolidase"/>
    <property type="match status" value="1"/>
</dbReference>
<dbReference type="Proteomes" id="UP001209540">
    <property type="component" value="Unassembled WGS sequence"/>
</dbReference>
<keyword evidence="9" id="KW-1185">Reference proteome</keyword>